<keyword evidence="2" id="KW-1185">Reference proteome</keyword>
<sequence>MGARDGTPWLQDEYVIVGDLWQRRGRTVGIGDAEVREIAELFGRSPASISRRVGNFAGTDKPGTGLKPITGEPLDLWTNIRGNRAALERAVSQARARLSLLTNGMVLNQVDATGIRIVAPELPSVEPVAVVTKEAARQAEQTEALLREEFRSWRDRKGDRLRGISIETPTSRLRVDLYDQVTNVLIEVKARAERDYLRFAVGQLYDYRRYLDFEVNLAVLVPRRPTDDLMGLLKTAGVAAIWKAETSFADSENGRLLHS</sequence>
<dbReference type="RefSeq" id="WP_185038263.1">
    <property type="nucleotide sequence ID" value="NZ_BAABFG010000005.1"/>
</dbReference>
<protein>
    <submittedName>
        <fullName evidence="1">Uncharacterized protein</fullName>
    </submittedName>
</protein>
<organism evidence="1 2">
    <name type="scientific">Actinoplanes octamycinicus</name>
    <dbReference type="NCBI Taxonomy" id="135948"/>
    <lineage>
        <taxon>Bacteria</taxon>
        <taxon>Bacillati</taxon>
        <taxon>Actinomycetota</taxon>
        <taxon>Actinomycetes</taxon>
        <taxon>Micromonosporales</taxon>
        <taxon>Micromonosporaceae</taxon>
        <taxon>Actinoplanes</taxon>
    </lineage>
</organism>
<dbReference type="Proteomes" id="UP000546162">
    <property type="component" value="Unassembled WGS sequence"/>
</dbReference>
<evidence type="ECO:0000313" key="2">
    <source>
        <dbReference type="Proteomes" id="UP000546162"/>
    </source>
</evidence>
<gene>
    <name evidence="1" type="ORF">BJY16_001373</name>
</gene>
<comment type="caution">
    <text evidence="1">The sequence shown here is derived from an EMBL/GenBank/DDBJ whole genome shotgun (WGS) entry which is preliminary data.</text>
</comment>
<dbReference type="AlphaFoldDB" id="A0A7W7M5N4"/>
<evidence type="ECO:0000313" key="1">
    <source>
        <dbReference type="EMBL" id="MBB4737914.1"/>
    </source>
</evidence>
<name>A0A7W7M5N4_9ACTN</name>
<proteinExistence type="predicted"/>
<reference evidence="1 2" key="1">
    <citation type="submission" date="2020-08" db="EMBL/GenBank/DDBJ databases">
        <title>Sequencing the genomes of 1000 actinobacteria strains.</title>
        <authorList>
            <person name="Klenk H.-P."/>
        </authorList>
    </citation>
    <scope>NUCLEOTIDE SEQUENCE [LARGE SCALE GENOMIC DNA]</scope>
    <source>
        <strain evidence="1 2">DSM 45809</strain>
    </source>
</reference>
<accession>A0A7W7M5N4</accession>
<dbReference type="EMBL" id="JACHNB010000001">
    <property type="protein sequence ID" value="MBB4737914.1"/>
    <property type="molecule type" value="Genomic_DNA"/>
</dbReference>